<accession>A0A9P1GR02</accession>
<dbReference type="EMBL" id="CAMXCT020006742">
    <property type="protein sequence ID" value="CAL1172678.1"/>
    <property type="molecule type" value="Genomic_DNA"/>
</dbReference>
<dbReference type="AlphaFoldDB" id="A0A9P1GR02"/>
<comment type="caution">
    <text evidence="2">The sequence shown here is derived from an EMBL/GenBank/DDBJ whole genome shotgun (WGS) entry which is preliminary data.</text>
</comment>
<gene>
    <name evidence="2" type="ORF">C1SCF055_LOCUS43811</name>
</gene>
<evidence type="ECO:0000313" key="3">
    <source>
        <dbReference type="EMBL" id="CAL1172678.1"/>
    </source>
</evidence>
<protein>
    <submittedName>
        <fullName evidence="2">Uncharacterized protein</fullName>
    </submittedName>
</protein>
<feature type="chain" id="PRO_5043273127" evidence="1">
    <location>
        <begin position="30"/>
        <end position="492"/>
    </location>
</feature>
<keyword evidence="1" id="KW-0732">Signal</keyword>
<sequence length="492" mass="54099">MAALGLSFMFVPLMPMLFALANLQSTAIADECVACQANSRSSALLQKDTKLASLSTELPGLVMWSYGRSATGSFMKSLQKTTGLSFCNGEKESFFFEKTKQRLTSSALKTCMHRSQRLTHVKPYHLVTVDSDLRTPHDFFNAAYEAGYRIVVASFRENQLARDVSSYKNDWQFINVSRAIAAAGGIENWARHRLEMDQANRSLIERYEADRKFYNLGVKAAKELGFTVVACNFADMVVDMCQCVRLALQTLPDQNASKCSELEVHEGGQIFNSSCMKGAEESGPSQTAGASVFDSLLRADDLDPNDSTTTEGITRPCTLTVCSMSEIVTEVEVLPHTEIEEVKERAAKHLALLPQHGTGSVLLDMASGKVLPGAGTVQSCKLSAQSRLLLLGKTRMYAPKDVQVSSIVAYTRLTGTKYRLAKPPTLQENEDLLLRLDTLEYHGEANGVPLETALGHFKTLPVGVNAAKQQVSKEDVRDIFLPLNQLRLYLTG</sequence>
<reference evidence="2" key="1">
    <citation type="submission" date="2022-10" db="EMBL/GenBank/DDBJ databases">
        <authorList>
            <person name="Chen Y."/>
            <person name="Dougan E. K."/>
            <person name="Chan C."/>
            <person name="Rhodes N."/>
            <person name="Thang M."/>
        </authorList>
    </citation>
    <scope>NUCLEOTIDE SEQUENCE</scope>
</reference>
<evidence type="ECO:0000256" key="1">
    <source>
        <dbReference type="SAM" id="SignalP"/>
    </source>
</evidence>
<evidence type="ECO:0000313" key="2">
    <source>
        <dbReference type="EMBL" id="CAI4019303.1"/>
    </source>
</evidence>
<proteinExistence type="predicted"/>
<dbReference type="Proteomes" id="UP001152797">
    <property type="component" value="Unassembled WGS sequence"/>
</dbReference>
<name>A0A9P1GR02_9DINO</name>
<feature type="signal peptide" evidence="1">
    <location>
        <begin position="1"/>
        <end position="29"/>
    </location>
</feature>
<dbReference type="EMBL" id="CAMXCT030006742">
    <property type="protein sequence ID" value="CAL4806615.1"/>
    <property type="molecule type" value="Genomic_DNA"/>
</dbReference>
<keyword evidence="4" id="KW-1185">Reference proteome</keyword>
<evidence type="ECO:0000313" key="4">
    <source>
        <dbReference type="Proteomes" id="UP001152797"/>
    </source>
</evidence>
<dbReference type="EMBL" id="CAMXCT010006742">
    <property type="protein sequence ID" value="CAI4019303.1"/>
    <property type="molecule type" value="Genomic_DNA"/>
</dbReference>
<organism evidence="2">
    <name type="scientific">Cladocopium goreaui</name>
    <dbReference type="NCBI Taxonomy" id="2562237"/>
    <lineage>
        <taxon>Eukaryota</taxon>
        <taxon>Sar</taxon>
        <taxon>Alveolata</taxon>
        <taxon>Dinophyceae</taxon>
        <taxon>Suessiales</taxon>
        <taxon>Symbiodiniaceae</taxon>
        <taxon>Cladocopium</taxon>
    </lineage>
</organism>
<reference evidence="3" key="2">
    <citation type="submission" date="2024-04" db="EMBL/GenBank/DDBJ databases">
        <authorList>
            <person name="Chen Y."/>
            <person name="Shah S."/>
            <person name="Dougan E. K."/>
            <person name="Thang M."/>
            <person name="Chan C."/>
        </authorList>
    </citation>
    <scope>NUCLEOTIDE SEQUENCE [LARGE SCALE GENOMIC DNA]</scope>
</reference>
<dbReference type="OrthoDB" id="427887at2759"/>